<comment type="similarity">
    <text evidence="2">Belongs to the ABC transporter superfamily. ABCA family.</text>
</comment>
<dbReference type="EMBL" id="OB664137">
    <property type="protein sequence ID" value="CAD7232026.1"/>
    <property type="molecule type" value="Genomic_DNA"/>
</dbReference>
<dbReference type="SMART" id="SM00382">
    <property type="entry name" value="AAA"/>
    <property type="match status" value="1"/>
</dbReference>
<evidence type="ECO:0000256" key="2">
    <source>
        <dbReference type="ARBA" id="ARBA00008869"/>
    </source>
</evidence>
<keyword evidence="4" id="KW-0812">Transmembrane</keyword>
<sequence length="393" mass="43293">MIMEDLARDEEGGSFISEKEVTFMPGGSDVEDTDVSDVEDHEVAAERWRIVRGGINQLNAEGDLLIIKNATKVFPCSNQKSVDHICVGIRVGECFGLLGPNGAGKTTTMDMIAGYERLTDGEIYIDGNPVSPMCTKALENISYCPQSGGFMGDLTPTEAFTLFARIRAVPEGRINELIEILQGIFMLKDQMTKPMNTLSGGTRQKVICAVALIGLPIIIMLDEPTTGIDAVSRKIIWNAISKTRESGRLILLTSHNMEESEALCTRLVIMVKGRFKCIGSVQHLRNKFGFVFRLEVKVDKSAANQEDPYAENGAKLDAFIAKSFPGAKLKSFRQGLFRYEIPSHDLPWSKAFNTLESNKSKAGIAYYSLGQPTLEEIFLKFASEEGTEPTNLN</sequence>
<dbReference type="GO" id="GO:0016020">
    <property type="term" value="C:membrane"/>
    <property type="evidence" value="ECO:0007669"/>
    <property type="project" value="UniProtKB-SubCell"/>
</dbReference>
<dbReference type="GO" id="GO:0140359">
    <property type="term" value="F:ABC-type transporter activity"/>
    <property type="evidence" value="ECO:0007669"/>
    <property type="project" value="InterPro"/>
</dbReference>
<keyword evidence="3" id="KW-0813">Transport</keyword>
<evidence type="ECO:0000256" key="4">
    <source>
        <dbReference type="ARBA" id="ARBA00022692"/>
    </source>
</evidence>
<dbReference type="InterPro" id="IPR003593">
    <property type="entry name" value="AAA+_ATPase"/>
</dbReference>
<reference evidence="9" key="1">
    <citation type="submission" date="2020-11" db="EMBL/GenBank/DDBJ databases">
        <authorList>
            <person name="Tran Van P."/>
        </authorList>
    </citation>
    <scope>NUCLEOTIDE SEQUENCE</scope>
</reference>
<dbReference type="CDD" id="cd03263">
    <property type="entry name" value="ABC_subfamily_A"/>
    <property type="match status" value="1"/>
</dbReference>
<dbReference type="FunFam" id="3.40.50.300:FF:000335">
    <property type="entry name" value="ATP binding cassette subfamily A member 5"/>
    <property type="match status" value="1"/>
</dbReference>
<protein>
    <submittedName>
        <fullName evidence="9">Uncharacterized protein</fullName>
    </submittedName>
</protein>
<dbReference type="PANTHER" id="PTHR19229:SF250">
    <property type="entry name" value="ABC TRANSPORTER DOMAIN-CONTAINING PROTEIN-RELATED"/>
    <property type="match status" value="1"/>
</dbReference>
<comment type="subcellular location">
    <subcellularLocation>
        <location evidence="1">Membrane</location>
        <topology evidence="1">Multi-pass membrane protein</topology>
    </subcellularLocation>
</comment>
<keyword evidence="6" id="KW-0067">ATP-binding</keyword>
<dbReference type="Gene3D" id="3.40.50.300">
    <property type="entry name" value="P-loop containing nucleotide triphosphate hydrolases"/>
    <property type="match status" value="1"/>
</dbReference>
<dbReference type="InterPro" id="IPR027417">
    <property type="entry name" value="P-loop_NTPase"/>
</dbReference>
<keyword evidence="5" id="KW-0547">Nucleotide-binding</keyword>
<evidence type="ECO:0000256" key="1">
    <source>
        <dbReference type="ARBA" id="ARBA00004141"/>
    </source>
</evidence>
<dbReference type="SUPFAM" id="SSF52540">
    <property type="entry name" value="P-loop containing nucleoside triphosphate hydrolases"/>
    <property type="match status" value="1"/>
</dbReference>
<dbReference type="OrthoDB" id="6512918at2759"/>
<evidence type="ECO:0000256" key="5">
    <source>
        <dbReference type="ARBA" id="ARBA00022741"/>
    </source>
</evidence>
<dbReference type="AlphaFoldDB" id="A0A7R8WNU2"/>
<dbReference type="Pfam" id="PF00005">
    <property type="entry name" value="ABC_tran"/>
    <property type="match status" value="1"/>
</dbReference>
<keyword evidence="8" id="KW-0472">Membrane</keyword>
<accession>A0A7R8WNU2</accession>
<dbReference type="PANTHER" id="PTHR19229">
    <property type="entry name" value="ATP-BINDING CASSETTE TRANSPORTER SUBFAMILY A ABCA"/>
    <property type="match status" value="1"/>
</dbReference>
<dbReference type="GO" id="GO:0005524">
    <property type="term" value="F:ATP binding"/>
    <property type="evidence" value="ECO:0007669"/>
    <property type="project" value="UniProtKB-KW"/>
</dbReference>
<gene>
    <name evidence="9" type="ORF">CTOB1V02_LOCUS9867</name>
</gene>
<evidence type="ECO:0000256" key="8">
    <source>
        <dbReference type="ARBA" id="ARBA00023136"/>
    </source>
</evidence>
<dbReference type="InterPro" id="IPR056264">
    <property type="entry name" value="R2_ABCA1-4-like"/>
</dbReference>
<evidence type="ECO:0000256" key="3">
    <source>
        <dbReference type="ARBA" id="ARBA00022448"/>
    </source>
</evidence>
<evidence type="ECO:0000256" key="6">
    <source>
        <dbReference type="ARBA" id="ARBA00022840"/>
    </source>
</evidence>
<evidence type="ECO:0000256" key="7">
    <source>
        <dbReference type="ARBA" id="ARBA00022989"/>
    </source>
</evidence>
<organism evidence="9">
    <name type="scientific">Cyprideis torosa</name>
    <dbReference type="NCBI Taxonomy" id="163714"/>
    <lineage>
        <taxon>Eukaryota</taxon>
        <taxon>Metazoa</taxon>
        <taxon>Ecdysozoa</taxon>
        <taxon>Arthropoda</taxon>
        <taxon>Crustacea</taxon>
        <taxon>Oligostraca</taxon>
        <taxon>Ostracoda</taxon>
        <taxon>Podocopa</taxon>
        <taxon>Podocopida</taxon>
        <taxon>Cytherocopina</taxon>
        <taxon>Cytheroidea</taxon>
        <taxon>Cytherideidae</taxon>
        <taxon>Cyprideis</taxon>
    </lineage>
</organism>
<dbReference type="InterPro" id="IPR003439">
    <property type="entry name" value="ABC_transporter-like_ATP-bd"/>
</dbReference>
<dbReference type="GO" id="GO:0005319">
    <property type="term" value="F:lipid transporter activity"/>
    <property type="evidence" value="ECO:0007669"/>
    <property type="project" value="TreeGrafter"/>
</dbReference>
<proteinExistence type="inferred from homology"/>
<evidence type="ECO:0000313" key="9">
    <source>
        <dbReference type="EMBL" id="CAD7232026.1"/>
    </source>
</evidence>
<dbReference type="Pfam" id="PF23321">
    <property type="entry name" value="R1_ABCA1"/>
    <property type="match status" value="1"/>
</dbReference>
<name>A0A7R8WNU2_9CRUS</name>
<dbReference type="PROSITE" id="PS50893">
    <property type="entry name" value="ABC_TRANSPORTER_2"/>
    <property type="match status" value="1"/>
</dbReference>
<dbReference type="InterPro" id="IPR026082">
    <property type="entry name" value="ABCA"/>
</dbReference>
<dbReference type="GO" id="GO:0016887">
    <property type="term" value="F:ATP hydrolysis activity"/>
    <property type="evidence" value="ECO:0007669"/>
    <property type="project" value="InterPro"/>
</dbReference>
<keyword evidence="7" id="KW-1133">Transmembrane helix</keyword>